<feature type="region of interest" description="Disordered" evidence="1">
    <location>
        <begin position="1"/>
        <end position="44"/>
    </location>
</feature>
<dbReference type="PANTHER" id="PTHR30068">
    <property type="entry name" value="URONATE ISOMERASE"/>
    <property type="match status" value="1"/>
</dbReference>
<keyword evidence="4" id="KW-1185">Reference proteome</keyword>
<feature type="compositionally biased region" description="Polar residues" evidence="1">
    <location>
        <begin position="28"/>
        <end position="41"/>
    </location>
</feature>
<gene>
    <name evidence="3" type="ORF">SAMN04487955_11298</name>
</gene>
<feature type="domain" description="Phospholipid/glycerol acyltransferase" evidence="2">
    <location>
        <begin position="131"/>
        <end position="213"/>
    </location>
</feature>
<feature type="compositionally biased region" description="Acidic residues" evidence="1">
    <location>
        <begin position="17"/>
        <end position="26"/>
    </location>
</feature>
<sequence length="423" mass="47886">MTSSRSELNDPHALTDTQDDTQDDIQDNSGMTETDNDNTAMQDVDPWAGIRPYQDDEVAEVLSRLSHDTELLTALTRFRLPRLSRYLPGLSRTLASIAIRREVRDVTSVHDFQMRLANYMQRMIRTSTDEFRVEGLDALDPDTAYLFIGNHRDISLDPAFVNFALYQAGRDTVRIAIGDNLLKKPYVTDLMRLNKSFIVPRSARGKRAMLAAYQQLSGYIRHSILEDNHSIWMAQREGRAKDGIDRTDPAILKMMTMARRSRERDVSIGEAIHELRLVPVSISYEYDPCDIQKARELHALHTSGNYAKSQFEDIQSIVTGITGAKGRVKLRFGTPLGAEFSSTNEVAAEIDRQVLSGYHLFPSHYLALEALGDAPELLDLSEVSAADRSRFRARLQEVPTELRDWWLAQYANPVRSKAGRLPS</sequence>
<dbReference type="Proteomes" id="UP000198693">
    <property type="component" value="Unassembled WGS sequence"/>
</dbReference>
<dbReference type="GO" id="GO:0042840">
    <property type="term" value="P:D-glucuronate catabolic process"/>
    <property type="evidence" value="ECO:0007669"/>
    <property type="project" value="TreeGrafter"/>
</dbReference>
<dbReference type="AlphaFoldDB" id="A0A1I7JV09"/>
<dbReference type="GO" id="GO:0016746">
    <property type="term" value="F:acyltransferase activity"/>
    <property type="evidence" value="ECO:0007669"/>
    <property type="project" value="UniProtKB-KW"/>
</dbReference>
<reference evidence="4" key="1">
    <citation type="submission" date="2016-10" db="EMBL/GenBank/DDBJ databases">
        <authorList>
            <person name="Varghese N."/>
            <person name="Submissions S."/>
        </authorList>
    </citation>
    <scope>NUCLEOTIDE SEQUENCE [LARGE SCALE GENOMIC DNA]</scope>
    <source>
        <strain evidence="4">CGMCC 1.6981</strain>
    </source>
</reference>
<protein>
    <submittedName>
        <fullName evidence="3">Acyltransferase</fullName>
    </submittedName>
</protein>
<dbReference type="PANTHER" id="PTHR30068:SF3">
    <property type="entry name" value="PHOSPHOLIPID_GLYCEROL ACYLTRANSFERASE DOMAIN-CONTAINING PROTEIN"/>
    <property type="match status" value="1"/>
</dbReference>
<name>A0A1I7JV09_9GAMM</name>
<organism evidence="3 4">
    <name type="scientific">Halomonas korlensis</name>
    <dbReference type="NCBI Taxonomy" id="463301"/>
    <lineage>
        <taxon>Bacteria</taxon>
        <taxon>Pseudomonadati</taxon>
        <taxon>Pseudomonadota</taxon>
        <taxon>Gammaproteobacteria</taxon>
        <taxon>Oceanospirillales</taxon>
        <taxon>Halomonadaceae</taxon>
        <taxon>Halomonas</taxon>
    </lineage>
</organism>
<proteinExistence type="predicted"/>
<dbReference type="GO" id="GO:0019698">
    <property type="term" value="P:D-galacturonate catabolic process"/>
    <property type="evidence" value="ECO:0007669"/>
    <property type="project" value="TreeGrafter"/>
</dbReference>
<keyword evidence="3" id="KW-0808">Transferase</keyword>
<dbReference type="STRING" id="463301.SAMN04487955_11298"/>
<dbReference type="InterPro" id="IPR002123">
    <property type="entry name" value="Plipid/glycerol_acylTrfase"/>
</dbReference>
<dbReference type="SUPFAM" id="SSF69593">
    <property type="entry name" value="Glycerol-3-phosphate (1)-acyltransferase"/>
    <property type="match status" value="1"/>
</dbReference>
<keyword evidence="3" id="KW-0012">Acyltransferase</keyword>
<evidence type="ECO:0000256" key="1">
    <source>
        <dbReference type="SAM" id="MobiDB-lite"/>
    </source>
</evidence>
<accession>A0A1I7JV09</accession>
<dbReference type="Pfam" id="PF01553">
    <property type="entry name" value="Acyltransferase"/>
    <property type="match status" value="1"/>
</dbReference>
<evidence type="ECO:0000313" key="3">
    <source>
        <dbReference type="EMBL" id="SFU89007.1"/>
    </source>
</evidence>
<evidence type="ECO:0000313" key="4">
    <source>
        <dbReference type="Proteomes" id="UP000198693"/>
    </source>
</evidence>
<dbReference type="EMBL" id="FPBP01000012">
    <property type="protein sequence ID" value="SFU89007.1"/>
    <property type="molecule type" value="Genomic_DNA"/>
</dbReference>
<evidence type="ECO:0000259" key="2">
    <source>
        <dbReference type="Pfam" id="PF01553"/>
    </source>
</evidence>